<dbReference type="EMBL" id="PYSW02000024">
    <property type="protein sequence ID" value="KAG2382173.1"/>
    <property type="molecule type" value="Genomic_DNA"/>
</dbReference>
<sequence>MSILDSQQQKRASMNFGLAPLPSVGTINSSQQHTTRRALVDISNKTASTMNTMNNMAQKSAVTVPTMVKPNSTSTAVKKNTPPIDAADADKPESCVEYVKDIFSHYRSIENKYMPNPSYMSFQGNFNEQTRVLTINWLFTIHYHYAMSQECIYLCVNIFDRFLSAHPDVAIDKIHLVAVTSLFIASKYEEVKPLITEQVIKMTRRMYSKEEILHMERLILKTLDFNLTIASSNVFLKRYLKCSVQFDDIQYFIASFANDMSLYDMNMLNYTPSTVACAAIYVARSLRKLGEKWNSNLVYYTGKAEEEILPCARQMYYFMRHFCNTLYFEGGRKPDKNFLLHRYAKEDRLKISESIRHVFSTNPKKKESQQ</sequence>
<keyword evidence="2 4" id="KW-0195">Cyclin</keyword>
<dbReference type="SMART" id="SM01332">
    <property type="entry name" value="Cyclin_C"/>
    <property type="match status" value="1"/>
</dbReference>
<dbReference type="GO" id="GO:0016538">
    <property type="term" value="F:cyclin-dependent protein serine/threonine kinase regulator activity"/>
    <property type="evidence" value="ECO:0007669"/>
    <property type="project" value="InterPro"/>
</dbReference>
<keyword evidence="1" id="KW-0132">Cell division</keyword>
<evidence type="ECO:0000256" key="4">
    <source>
        <dbReference type="RuleBase" id="RU000383"/>
    </source>
</evidence>
<dbReference type="GO" id="GO:0044772">
    <property type="term" value="P:mitotic cell cycle phase transition"/>
    <property type="evidence" value="ECO:0007669"/>
    <property type="project" value="InterPro"/>
</dbReference>
<evidence type="ECO:0000313" key="7">
    <source>
        <dbReference type="EMBL" id="KAG2382173.1"/>
    </source>
</evidence>
<comment type="caution">
    <text evidence="7">The sequence shown here is derived from an EMBL/GenBank/DDBJ whole genome shotgun (WGS) entry which is preliminary data.</text>
</comment>
<dbReference type="InterPro" id="IPR036915">
    <property type="entry name" value="Cyclin-like_sf"/>
</dbReference>
<evidence type="ECO:0000259" key="5">
    <source>
        <dbReference type="SMART" id="SM00385"/>
    </source>
</evidence>
<accession>A0AA88KJS8</accession>
<protein>
    <submittedName>
        <fullName evidence="7">Uncharacterized protein</fullName>
    </submittedName>
</protein>
<dbReference type="GeneID" id="68097830"/>
<reference evidence="7 8" key="1">
    <citation type="journal article" date="2018" name="BMC Genomics">
        <title>The genome of Naegleria lovaniensis, the basis for a comparative approach to unravel pathogenicity factors of the human pathogenic amoeba N. fowleri.</title>
        <authorList>
            <person name="Liechti N."/>
            <person name="Schurch N."/>
            <person name="Bruggmann R."/>
            <person name="Wittwer M."/>
        </authorList>
    </citation>
    <scope>NUCLEOTIDE SEQUENCE [LARGE SCALE GENOMIC DNA]</scope>
    <source>
        <strain evidence="7 8">ATCC 30569</strain>
    </source>
</reference>
<dbReference type="SUPFAM" id="SSF47954">
    <property type="entry name" value="Cyclin-like"/>
    <property type="match status" value="2"/>
</dbReference>
<gene>
    <name evidence="7" type="ORF">C9374_005375</name>
</gene>
<dbReference type="InterPro" id="IPR046965">
    <property type="entry name" value="Cyclin_A/B-like"/>
</dbReference>
<proteinExistence type="inferred from homology"/>
<dbReference type="InterPro" id="IPR039361">
    <property type="entry name" value="Cyclin"/>
</dbReference>
<dbReference type="AlphaFoldDB" id="A0AA88KJS8"/>
<dbReference type="SMART" id="SM00385">
    <property type="entry name" value="CYCLIN"/>
    <property type="match status" value="2"/>
</dbReference>
<dbReference type="Proteomes" id="UP000816034">
    <property type="component" value="Unassembled WGS sequence"/>
</dbReference>
<evidence type="ECO:0000259" key="6">
    <source>
        <dbReference type="SMART" id="SM01332"/>
    </source>
</evidence>
<dbReference type="PANTHER" id="PTHR10177">
    <property type="entry name" value="CYCLINS"/>
    <property type="match status" value="1"/>
</dbReference>
<dbReference type="Gene3D" id="1.10.472.10">
    <property type="entry name" value="Cyclin-like"/>
    <property type="match status" value="2"/>
</dbReference>
<feature type="domain" description="Cyclin C-terminal" evidence="6">
    <location>
        <begin position="230"/>
        <end position="357"/>
    </location>
</feature>
<evidence type="ECO:0000256" key="1">
    <source>
        <dbReference type="ARBA" id="ARBA00022618"/>
    </source>
</evidence>
<dbReference type="Pfam" id="PF02984">
    <property type="entry name" value="Cyclin_C"/>
    <property type="match status" value="1"/>
</dbReference>
<organism evidence="7 8">
    <name type="scientific">Naegleria lovaniensis</name>
    <name type="common">Amoeba</name>
    <dbReference type="NCBI Taxonomy" id="51637"/>
    <lineage>
        <taxon>Eukaryota</taxon>
        <taxon>Discoba</taxon>
        <taxon>Heterolobosea</taxon>
        <taxon>Tetramitia</taxon>
        <taxon>Eutetramitia</taxon>
        <taxon>Vahlkampfiidae</taxon>
        <taxon>Naegleria</taxon>
    </lineage>
</organism>
<evidence type="ECO:0000256" key="2">
    <source>
        <dbReference type="ARBA" id="ARBA00023127"/>
    </source>
</evidence>
<dbReference type="InterPro" id="IPR006671">
    <property type="entry name" value="Cyclin_N"/>
</dbReference>
<evidence type="ECO:0000313" key="8">
    <source>
        <dbReference type="Proteomes" id="UP000816034"/>
    </source>
</evidence>
<keyword evidence="3" id="KW-0131">Cell cycle</keyword>
<comment type="similarity">
    <text evidence="4">Belongs to the cyclin family.</text>
</comment>
<dbReference type="FunFam" id="1.10.472.10:FF:000001">
    <property type="entry name" value="G2/mitotic-specific cyclin"/>
    <property type="match status" value="1"/>
</dbReference>
<dbReference type="Pfam" id="PF00134">
    <property type="entry name" value="Cyclin_N"/>
    <property type="match status" value="1"/>
</dbReference>
<dbReference type="GO" id="GO:0051301">
    <property type="term" value="P:cell division"/>
    <property type="evidence" value="ECO:0007669"/>
    <property type="project" value="UniProtKB-KW"/>
</dbReference>
<dbReference type="PIRSF" id="PIRSF001771">
    <property type="entry name" value="Cyclin_A_B_D_E"/>
    <property type="match status" value="1"/>
</dbReference>
<feature type="domain" description="Cyclin-like" evidence="5">
    <location>
        <begin position="136"/>
        <end position="221"/>
    </location>
</feature>
<dbReference type="InterPro" id="IPR013763">
    <property type="entry name" value="Cyclin-like_dom"/>
</dbReference>
<evidence type="ECO:0000256" key="3">
    <source>
        <dbReference type="ARBA" id="ARBA00023306"/>
    </source>
</evidence>
<dbReference type="InterPro" id="IPR004367">
    <property type="entry name" value="Cyclin_C-dom"/>
</dbReference>
<keyword evidence="8" id="KW-1185">Reference proteome</keyword>
<name>A0AA88KJS8_NAELO</name>
<feature type="domain" description="Cyclin-like" evidence="5">
    <location>
        <begin position="234"/>
        <end position="317"/>
    </location>
</feature>
<dbReference type="RefSeq" id="XP_044547852.1">
    <property type="nucleotide sequence ID" value="XM_044695118.1"/>
</dbReference>